<accession>A0ABD3PAE1</accession>
<evidence type="ECO:0008006" key="3">
    <source>
        <dbReference type="Google" id="ProtNLM"/>
    </source>
</evidence>
<evidence type="ECO:0000313" key="2">
    <source>
        <dbReference type="Proteomes" id="UP001516023"/>
    </source>
</evidence>
<dbReference type="Proteomes" id="UP001516023">
    <property type="component" value="Unassembled WGS sequence"/>
</dbReference>
<protein>
    <recommendedName>
        <fullName evidence="3">Peptidase A2 domain-containing protein</fullName>
    </recommendedName>
</protein>
<dbReference type="Gene3D" id="2.40.70.10">
    <property type="entry name" value="Acid Proteases"/>
    <property type="match status" value="1"/>
</dbReference>
<name>A0ABD3PAE1_9STRA</name>
<keyword evidence="2" id="KW-1185">Reference proteome</keyword>
<dbReference type="Pfam" id="PF13650">
    <property type="entry name" value="Asp_protease_2"/>
    <property type="match status" value="2"/>
</dbReference>
<dbReference type="PROSITE" id="PS00141">
    <property type="entry name" value="ASP_PROTEASE"/>
    <property type="match status" value="1"/>
</dbReference>
<dbReference type="AlphaFoldDB" id="A0ABD3PAE1"/>
<dbReference type="InterPro" id="IPR021109">
    <property type="entry name" value="Peptidase_aspartic_dom_sf"/>
</dbReference>
<organism evidence="1 2">
    <name type="scientific">Cyclotella cryptica</name>
    <dbReference type="NCBI Taxonomy" id="29204"/>
    <lineage>
        <taxon>Eukaryota</taxon>
        <taxon>Sar</taxon>
        <taxon>Stramenopiles</taxon>
        <taxon>Ochrophyta</taxon>
        <taxon>Bacillariophyta</taxon>
        <taxon>Coscinodiscophyceae</taxon>
        <taxon>Thalassiosirophycidae</taxon>
        <taxon>Stephanodiscales</taxon>
        <taxon>Stephanodiscaceae</taxon>
        <taxon>Cyclotella</taxon>
    </lineage>
</organism>
<sequence>MISHRLAIALYFGASTQGFVPSPKCSLSCVQHLSMNSPESDHHSDVVRSPLRFIGPYPTIPLRFPHLATSSQRTQNVTGVSLDFILDTAANTNTINEQVAKELNLRKVGEAAAGVGAAGRISGGVTYLLGDCELDLGLTRSNAVEDSGSESESESVENTSDGFVFMKGLTASALPVASPAAAGLLSLAFFYCFEGGVEFSWGQGTNASYQSLPSVTFFGSTEHLDINGLTCIPFESLPVSMLPAVTLSINNVEIPALFDTGSPITVLNAKAAEAAGISTSISLDVQKLSKQSWNPLSNIADNIKSASEIAQATSRGDVLTIAGMDGKPIHLIKSQSPVQIMARAAKLPVSSSQKGKVHQNQYVKLAKRTLFVGDLPGLSALGGLGGDTAPPAAVLGMDVITLCPRVVFRAQQKEIYL</sequence>
<dbReference type="InterPro" id="IPR001969">
    <property type="entry name" value="Aspartic_peptidase_AS"/>
</dbReference>
<evidence type="ECO:0000313" key="1">
    <source>
        <dbReference type="EMBL" id="KAL3785038.1"/>
    </source>
</evidence>
<dbReference type="EMBL" id="JABMIG020000223">
    <property type="protein sequence ID" value="KAL3785038.1"/>
    <property type="molecule type" value="Genomic_DNA"/>
</dbReference>
<dbReference type="SUPFAM" id="SSF50630">
    <property type="entry name" value="Acid proteases"/>
    <property type="match status" value="1"/>
</dbReference>
<reference evidence="1 2" key="1">
    <citation type="journal article" date="2020" name="G3 (Bethesda)">
        <title>Improved Reference Genome for Cyclotella cryptica CCMP332, a Model for Cell Wall Morphogenesis, Salinity Adaptation, and Lipid Production in Diatoms (Bacillariophyta).</title>
        <authorList>
            <person name="Roberts W.R."/>
            <person name="Downey K.M."/>
            <person name="Ruck E.C."/>
            <person name="Traller J.C."/>
            <person name="Alverson A.J."/>
        </authorList>
    </citation>
    <scope>NUCLEOTIDE SEQUENCE [LARGE SCALE GENOMIC DNA]</scope>
    <source>
        <strain evidence="1 2">CCMP332</strain>
    </source>
</reference>
<comment type="caution">
    <text evidence="1">The sequence shown here is derived from an EMBL/GenBank/DDBJ whole genome shotgun (WGS) entry which is preliminary data.</text>
</comment>
<proteinExistence type="predicted"/>
<gene>
    <name evidence="1" type="ORF">HJC23_005195</name>
</gene>